<name>A0A8S5VD91_9CAUD</name>
<dbReference type="EMBL" id="BK016245">
    <property type="protein sequence ID" value="DAG04753.1"/>
    <property type="molecule type" value="Genomic_DNA"/>
</dbReference>
<accession>A0A8S5VD91</accession>
<protein>
    <submittedName>
        <fullName evidence="1">Uncharacterized protein</fullName>
    </submittedName>
</protein>
<proteinExistence type="predicted"/>
<sequence length="101" mass="12212">MEWTGERNEIFKGLDALYIPYNEGWDCHGRAMWRVCKVKNFDRIRRIGSDAVMYYGTIYDGHQICYTEEDAWDYINNWRTFRKPVFPLEKIPKCFGKKLFV</sequence>
<evidence type="ECO:0000313" key="1">
    <source>
        <dbReference type="EMBL" id="DAG04753.1"/>
    </source>
</evidence>
<reference evidence="1" key="1">
    <citation type="journal article" date="2021" name="Proc. Natl. Acad. Sci. U.S.A.">
        <title>A Catalog of Tens of Thousands of Viruses from Human Metagenomes Reveals Hidden Associations with Chronic Diseases.</title>
        <authorList>
            <person name="Tisza M.J."/>
            <person name="Buck C.B."/>
        </authorList>
    </citation>
    <scope>NUCLEOTIDE SEQUENCE</scope>
    <source>
        <strain evidence="1">CtGa111</strain>
    </source>
</reference>
<organism evidence="1">
    <name type="scientific">Siphoviridae sp. ctGa111</name>
    <dbReference type="NCBI Taxonomy" id="2825413"/>
    <lineage>
        <taxon>Viruses</taxon>
        <taxon>Duplodnaviria</taxon>
        <taxon>Heunggongvirae</taxon>
        <taxon>Uroviricota</taxon>
        <taxon>Caudoviricetes</taxon>
    </lineage>
</organism>